<dbReference type="InterPro" id="IPR051795">
    <property type="entry name" value="Glycosyl_Hydrlase_43"/>
</dbReference>
<dbReference type="Gene3D" id="2.115.10.20">
    <property type="entry name" value="Glycosyl hydrolase domain, family 43"/>
    <property type="match status" value="1"/>
</dbReference>
<evidence type="ECO:0000313" key="10">
    <source>
        <dbReference type="Proteomes" id="UP000824037"/>
    </source>
</evidence>
<proteinExistence type="inferred from homology"/>
<sequence length="347" mass="37624">MATATTAVALGSALLLAACGPNDPPEEGGPAPTESTEPTDAEESDVAFTNPVYDSNFPDPFVLRADDQWYAYATQGTYGTLPILRSDDLVTWSVVGNGMPELAPWTGAGRHWAPEVAKIGDRYVAYYTAMERETQQQCLGVAVADSPEGPFVDEATEPFICQFEEGGSIDASPFIDADGTPYLLWKNDGNHIGTTSWIYIQQLAEDGLSLVGDEPTRLITHDQPWEGNLVEGPYLWPRDGRYYLFYSANDYGSDAYGVSYAVADDLLGPYTKPAEEPLMSSNEVAAGPGHGMVVESGEGTWYVHHAWPPEAVGSAVPGRQMWLTPLTWTDEGVPELAEPAQHVQEQP</sequence>
<dbReference type="Pfam" id="PF04616">
    <property type="entry name" value="Glyco_hydro_43"/>
    <property type="match status" value="1"/>
</dbReference>
<name>A0A9D2EHH0_9MICO</name>
<evidence type="ECO:0000256" key="7">
    <source>
        <dbReference type="SAM" id="MobiDB-lite"/>
    </source>
</evidence>
<dbReference type="EMBL" id="DXBY01000278">
    <property type="protein sequence ID" value="HIZ37337.1"/>
    <property type="molecule type" value="Genomic_DNA"/>
</dbReference>
<evidence type="ECO:0000256" key="4">
    <source>
        <dbReference type="PIRSR" id="PIRSR606710-1"/>
    </source>
</evidence>
<dbReference type="SUPFAM" id="SSF75005">
    <property type="entry name" value="Arabinanase/levansucrase/invertase"/>
    <property type="match status" value="1"/>
</dbReference>
<keyword evidence="3 6" id="KW-0326">Glycosidase</keyword>
<dbReference type="GO" id="GO:0004553">
    <property type="term" value="F:hydrolase activity, hydrolyzing O-glycosyl compounds"/>
    <property type="evidence" value="ECO:0007669"/>
    <property type="project" value="InterPro"/>
</dbReference>
<keyword evidence="2 6" id="KW-0378">Hydrolase</keyword>
<evidence type="ECO:0000256" key="5">
    <source>
        <dbReference type="PIRSR" id="PIRSR606710-2"/>
    </source>
</evidence>
<feature type="active site" description="Proton acceptor" evidence="4">
    <location>
        <position position="59"/>
    </location>
</feature>
<dbReference type="CDD" id="cd08999">
    <property type="entry name" value="GH43_ABN-like"/>
    <property type="match status" value="1"/>
</dbReference>
<dbReference type="PANTHER" id="PTHR42812:SF5">
    <property type="entry name" value="ENDO-ARABINASE"/>
    <property type="match status" value="1"/>
</dbReference>
<evidence type="ECO:0000256" key="2">
    <source>
        <dbReference type="ARBA" id="ARBA00022801"/>
    </source>
</evidence>
<gene>
    <name evidence="9" type="ORF">H9815_16290</name>
</gene>
<reference evidence="9" key="1">
    <citation type="journal article" date="2021" name="PeerJ">
        <title>Extensive microbial diversity within the chicken gut microbiome revealed by metagenomics and culture.</title>
        <authorList>
            <person name="Gilroy R."/>
            <person name="Ravi A."/>
            <person name="Getino M."/>
            <person name="Pursley I."/>
            <person name="Horton D.L."/>
            <person name="Alikhan N.F."/>
            <person name="Baker D."/>
            <person name="Gharbi K."/>
            <person name="Hall N."/>
            <person name="Watson M."/>
            <person name="Adriaenssens E.M."/>
            <person name="Foster-Nyarko E."/>
            <person name="Jarju S."/>
            <person name="Secka A."/>
            <person name="Antonio M."/>
            <person name="Oren A."/>
            <person name="Chaudhuri R.R."/>
            <person name="La Ragione R."/>
            <person name="Hildebrand F."/>
            <person name="Pallen M.J."/>
        </authorList>
    </citation>
    <scope>NUCLEOTIDE SEQUENCE</scope>
    <source>
        <strain evidence="9">ChiGjej4B4-7305</strain>
    </source>
</reference>
<evidence type="ECO:0000313" key="9">
    <source>
        <dbReference type="EMBL" id="HIZ37337.1"/>
    </source>
</evidence>
<evidence type="ECO:0000256" key="8">
    <source>
        <dbReference type="SAM" id="SignalP"/>
    </source>
</evidence>
<feature type="chain" id="PRO_5039063872" evidence="8">
    <location>
        <begin position="18"/>
        <end position="347"/>
    </location>
</feature>
<dbReference type="AlphaFoldDB" id="A0A9D2EHH0"/>
<dbReference type="InterPro" id="IPR006710">
    <property type="entry name" value="Glyco_hydro_43"/>
</dbReference>
<evidence type="ECO:0000256" key="1">
    <source>
        <dbReference type="ARBA" id="ARBA00009865"/>
    </source>
</evidence>
<evidence type="ECO:0000256" key="6">
    <source>
        <dbReference type="RuleBase" id="RU361187"/>
    </source>
</evidence>
<accession>A0A9D2EHH0</accession>
<protein>
    <submittedName>
        <fullName evidence="9">Glycoside hydrolase family 43 protein</fullName>
    </submittedName>
</protein>
<feature type="signal peptide" evidence="8">
    <location>
        <begin position="1"/>
        <end position="17"/>
    </location>
</feature>
<feature type="region of interest" description="Disordered" evidence="7">
    <location>
        <begin position="18"/>
        <end position="43"/>
    </location>
</feature>
<evidence type="ECO:0000256" key="3">
    <source>
        <dbReference type="ARBA" id="ARBA00023295"/>
    </source>
</evidence>
<feature type="active site" description="Proton donor" evidence="4">
    <location>
        <position position="231"/>
    </location>
</feature>
<reference evidence="9" key="2">
    <citation type="submission" date="2021-04" db="EMBL/GenBank/DDBJ databases">
        <authorList>
            <person name="Gilroy R."/>
        </authorList>
    </citation>
    <scope>NUCLEOTIDE SEQUENCE</scope>
    <source>
        <strain evidence="9">ChiGjej4B4-7305</strain>
    </source>
</reference>
<dbReference type="PANTHER" id="PTHR42812">
    <property type="entry name" value="BETA-XYLOSIDASE"/>
    <property type="match status" value="1"/>
</dbReference>
<organism evidence="9 10">
    <name type="scientific">Candidatus Ruania gallistercoris</name>
    <dbReference type="NCBI Taxonomy" id="2838746"/>
    <lineage>
        <taxon>Bacteria</taxon>
        <taxon>Bacillati</taxon>
        <taxon>Actinomycetota</taxon>
        <taxon>Actinomycetes</taxon>
        <taxon>Micrococcales</taxon>
        <taxon>Ruaniaceae</taxon>
        <taxon>Ruania</taxon>
    </lineage>
</organism>
<dbReference type="Proteomes" id="UP000824037">
    <property type="component" value="Unassembled WGS sequence"/>
</dbReference>
<dbReference type="GO" id="GO:0005975">
    <property type="term" value="P:carbohydrate metabolic process"/>
    <property type="evidence" value="ECO:0007669"/>
    <property type="project" value="InterPro"/>
</dbReference>
<keyword evidence="8" id="KW-0732">Signal</keyword>
<comment type="similarity">
    <text evidence="1 6">Belongs to the glycosyl hydrolase 43 family.</text>
</comment>
<dbReference type="InterPro" id="IPR023296">
    <property type="entry name" value="Glyco_hydro_beta-prop_sf"/>
</dbReference>
<feature type="site" description="Important for catalytic activity, responsible for pKa modulation of the active site Glu and correct orientation of both the proton donor and substrate" evidence="5">
    <location>
        <position position="170"/>
    </location>
</feature>
<comment type="caution">
    <text evidence="9">The sequence shown here is derived from an EMBL/GenBank/DDBJ whole genome shotgun (WGS) entry which is preliminary data.</text>
</comment>